<feature type="transmembrane region" description="Helical" evidence="1">
    <location>
        <begin position="23"/>
        <end position="41"/>
    </location>
</feature>
<feature type="transmembrane region" description="Helical" evidence="1">
    <location>
        <begin position="202"/>
        <end position="224"/>
    </location>
</feature>
<reference evidence="2 3" key="1">
    <citation type="submission" date="2023-04" db="EMBL/GenBank/DDBJ databases">
        <title>Genome of Basidiobolus ranarum AG-B5.</title>
        <authorList>
            <person name="Stajich J.E."/>
            <person name="Carter-House D."/>
            <person name="Gryganskyi A."/>
        </authorList>
    </citation>
    <scope>NUCLEOTIDE SEQUENCE [LARGE SCALE GENOMIC DNA]</scope>
    <source>
        <strain evidence="2 3">AG-B5</strain>
    </source>
</reference>
<comment type="caution">
    <text evidence="2">The sequence shown here is derived from an EMBL/GenBank/DDBJ whole genome shotgun (WGS) entry which is preliminary data.</text>
</comment>
<dbReference type="Proteomes" id="UP001479436">
    <property type="component" value="Unassembled WGS sequence"/>
</dbReference>
<proteinExistence type="predicted"/>
<feature type="transmembrane region" description="Helical" evidence="1">
    <location>
        <begin position="84"/>
        <end position="106"/>
    </location>
</feature>
<gene>
    <name evidence="2" type="ORF">K7432_013690</name>
</gene>
<organism evidence="2 3">
    <name type="scientific">Basidiobolus ranarum</name>
    <dbReference type="NCBI Taxonomy" id="34480"/>
    <lineage>
        <taxon>Eukaryota</taxon>
        <taxon>Fungi</taxon>
        <taxon>Fungi incertae sedis</taxon>
        <taxon>Zoopagomycota</taxon>
        <taxon>Entomophthoromycotina</taxon>
        <taxon>Basidiobolomycetes</taxon>
        <taxon>Basidiobolales</taxon>
        <taxon>Basidiobolaceae</taxon>
        <taxon>Basidiobolus</taxon>
    </lineage>
</organism>
<feature type="transmembrane region" description="Helical" evidence="1">
    <location>
        <begin position="53"/>
        <end position="78"/>
    </location>
</feature>
<keyword evidence="1" id="KW-0472">Membrane</keyword>
<protein>
    <submittedName>
        <fullName evidence="2">Uncharacterized protein</fullName>
    </submittedName>
</protein>
<sequence>MNSNPELPNQVTIRLPLLYESNMMMAVIAMVTTVFINNTYHALKLVIENRKPIYYLCFSQALLGAIANVTLILLFFQFNFMCEMRMYTVAVMNLLSTTCIETILLVKAYYCSESSYPVLSYGMILGFARFSVGLAHILFTKVLVTPLFTCANVVNTTTVFLVVAVEISLNLYLSACFLFSVYNQWKCIRTKLYSTLLQDGTVYSIATSFTSIVIMIFVLLHILGDNSSVLLNISCKFQYLYQARALRIPFSSRDSYQYFSGAVSSKLTVEQLLRTQGLKKSGLPRVHAINIHELDDFPRTKMSKSAILRDTNTHLSSDQHDLSDTHLNGGHEEDIQLSIIMEDLENCNYVP</sequence>
<keyword evidence="1" id="KW-0812">Transmembrane</keyword>
<accession>A0ABR2WIT3</accession>
<feature type="transmembrane region" description="Helical" evidence="1">
    <location>
        <begin position="118"/>
        <end position="139"/>
    </location>
</feature>
<feature type="transmembrane region" description="Helical" evidence="1">
    <location>
        <begin position="159"/>
        <end position="182"/>
    </location>
</feature>
<evidence type="ECO:0000313" key="3">
    <source>
        <dbReference type="Proteomes" id="UP001479436"/>
    </source>
</evidence>
<keyword evidence="3" id="KW-1185">Reference proteome</keyword>
<keyword evidence="1" id="KW-1133">Transmembrane helix</keyword>
<evidence type="ECO:0000313" key="2">
    <source>
        <dbReference type="EMBL" id="KAK9761422.1"/>
    </source>
</evidence>
<name>A0ABR2WIT3_9FUNG</name>
<evidence type="ECO:0000256" key="1">
    <source>
        <dbReference type="SAM" id="Phobius"/>
    </source>
</evidence>
<dbReference type="EMBL" id="JASJQH010001395">
    <property type="protein sequence ID" value="KAK9761422.1"/>
    <property type="molecule type" value="Genomic_DNA"/>
</dbReference>